<feature type="compositionally biased region" description="Basic and acidic residues" evidence="1">
    <location>
        <begin position="228"/>
        <end position="238"/>
    </location>
</feature>
<reference evidence="3 4" key="1">
    <citation type="submission" date="2020-07" db="EMBL/GenBank/DDBJ databases">
        <title>Complete genome and description of Corynebacterium incognita strain Marseille-Q3630 sp. nov.</title>
        <authorList>
            <person name="Boxberger M."/>
        </authorList>
    </citation>
    <scope>NUCLEOTIDE SEQUENCE [LARGE SCALE GENOMIC DNA]</scope>
    <source>
        <strain evidence="3 4">Marseille-Q3630</strain>
    </source>
</reference>
<feature type="transmembrane region" description="Helical" evidence="2">
    <location>
        <begin position="38"/>
        <end position="59"/>
    </location>
</feature>
<evidence type="ECO:0000313" key="4">
    <source>
        <dbReference type="Proteomes" id="UP000515743"/>
    </source>
</evidence>
<evidence type="ECO:0000256" key="1">
    <source>
        <dbReference type="SAM" id="MobiDB-lite"/>
    </source>
</evidence>
<dbReference type="EMBL" id="CP059404">
    <property type="protein sequence ID" value="QNE89120.1"/>
    <property type="molecule type" value="Genomic_DNA"/>
</dbReference>
<feature type="region of interest" description="Disordered" evidence="1">
    <location>
        <begin position="209"/>
        <end position="240"/>
    </location>
</feature>
<sequence length="337" mass="35053">MLGPGGTPSNDDQWGGADYSASAVGAEPAQAKSGVGKIIALLAAAIVVLAAAGAGVWALTKDEDAAGVATIANEAETAASQPSSSSAPTTTDKKVVEEAETSDEAVPTTKEKVTAESPQLGDCDPNSAGQDGNRYVSLYCDGRWHFLGKSQSGVFSLAHWSDGSWSGYRYDGKQGWPLTIYCYDEDKLANAGAPQELIGKLRGYQMICGDEGSQEDSNHSADSSDSDNNSKTEDHHSGDWLPVPSCAGEYVLIVDSVLVYPGDNPQDLVQASLDAHPGSTSTYPGVCGAFRAKAEGANVYPVYIEYGTNLSGVCAAEARGEGFARKLTQAADYSSPC</sequence>
<keyword evidence="4" id="KW-1185">Reference proteome</keyword>
<evidence type="ECO:0000256" key="2">
    <source>
        <dbReference type="SAM" id="Phobius"/>
    </source>
</evidence>
<dbReference type="RefSeq" id="WP_185175498.1">
    <property type="nucleotide sequence ID" value="NZ_CP059404.1"/>
</dbReference>
<dbReference type="AlphaFoldDB" id="A0A7G7CNF4"/>
<name>A0A7G7CNF4_9CORY</name>
<keyword evidence="2" id="KW-0472">Membrane</keyword>
<feature type="region of interest" description="Disordered" evidence="1">
    <location>
        <begin position="1"/>
        <end position="26"/>
    </location>
</feature>
<proteinExistence type="predicted"/>
<dbReference type="Proteomes" id="UP000515743">
    <property type="component" value="Chromosome"/>
</dbReference>
<feature type="compositionally biased region" description="Low complexity" evidence="1">
    <location>
        <begin position="75"/>
        <end position="90"/>
    </location>
</feature>
<gene>
    <name evidence="3" type="ORF">H0194_08615</name>
</gene>
<dbReference type="KEGG" id="cik:H0194_08615"/>
<keyword evidence="2" id="KW-1133">Transmembrane helix</keyword>
<protein>
    <submittedName>
        <fullName evidence="3">Uncharacterized protein</fullName>
    </submittedName>
</protein>
<keyword evidence="2" id="KW-0812">Transmembrane</keyword>
<accession>A0A7G7CNF4</accession>
<evidence type="ECO:0000313" key="3">
    <source>
        <dbReference type="EMBL" id="QNE89120.1"/>
    </source>
</evidence>
<organism evidence="3 4">
    <name type="scientific">Corynebacterium incognita</name>
    <dbReference type="NCBI Taxonomy" id="2754725"/>
    <lineage>
        <taxon>Bacteria</taxon>
        <taxon>Bacillati</taxon>
        <taxon>Actinomycetota</taxon>
        <taxon>Actinomycetes</taxon>
        <taxon>Mycobacteriales</taxon>
        <taxon>Corynebacteriaceae</taxon>
        <taxon>Corynebacterium</taxon>
    </lineage>
</organism>
<feature type="region of interest" description="Disordered" evidence="1">
    <location>
        <begin position="75"/>
        <end position="128"/>
    </location>
</feature>